<dbReference type="AlphaFoldDB" id="A0A2T3Z5C6"/>
<reference evidence="2 3" key="1">
    <citation type="submission" date="2016-07" db="EMBL/GenBank/DDBJ databases">
        <title>Multiple horizontal gene transfer events from other fungi enriched the ability of initially mycotrophic Trichoderma (Ascomycota) to feed on dead plant biomass.</title>
        <authorList>
            <consortium name="DOE Joint Genome Institute"/>
            <person name="Aerts A."/>
            <person name="Atanasova L."/>
            <person name="Chenthamara K."/>
            <person name="Zhang J."/>
            <person name="Grujic M."/>
            <person name="Henrissat B."/>
            <person name="Kuo A."/>
            <person name="Salamov A."/>
            <person name="Lipzen A."/>
            <person name="Labutti K."/>
            <person name="Barry K."/>
            <person name="Miao Y."/>
            <person name="Rahimi M.J."/>
            <person name="Shen Q."/>
            <person name="Grigoriev I.V."/>
            <person name="Kubicek C.P."/>
            <person name="Druzhinina I.S."/>
        </authorList>
    </citation>
    <scope>NUCLEOTIDE SEQUENCE [LARGE SCALE GENOMIC DNA]</scope>
    <source>
        <strain evidence="2 3">CBS 433.97</strain>
    </source>
</reference>
<evidence type="ECO:0000313" key="2">
    <source>
        <dbReference type="EMBL" id="PTB39997.1"/>
    </source>
</evidence>
<name>A0A2T3Z5C6_TRIA4</name>
<dbReference type="EMBL" id="KZ679263">
    <property type="protein sequence ID" value="PTB39997.1"/>
    <property type="molecule type" value="Genomic_DNA"/>
</dbReference>
<dbReference type="Proteomes" id="UP000240493">
    <property type="component" value="Unassembled WGS sequence"/>
</dbReference>
<evidence type="ECO:0000313" key="3">
    <source>
        <dbReference type="Proteomes" id="UP000240493"/>
    </source>
</evidence>
<proteinExistence type="predicted"/>
<organism evidence="2 3">
    <name type="scientific">Trichoderma asperellum (strain ATCC 204424 / CBS 433.97 / NBRC 101777)</name>
    <dbReference type="NCBI Taxonomy" id="1042311"/>
    <lineage>
        <taxon>Eukaryota</taxon>
        <taxon>Fungi</taxon>
        <taxon>Dikarya</taxon>
        <taxon>Ascomycota</taxon>
        <taxon>Pezizomycotina</taxon>
        <taxon>Sordariomycetes</taxon>
        <taxon>Hypocreomycetidae</taxon>
        <taxon>Hypocreales</taxon>
        <taxon>Hypocreaceae</taxon>
        <taxon>Trichoderma</taxon>
    </lineage>
</organism>
<sequence length="96" mass="10846">MRQGFLFNPTASLLPCKDYPRLQGRDPATDAHEDLWLTAWSLAAQPITRGPFPNPSRCVADVALKLQRQRSMLFKDGDPKVAPRDLASVRETQQRN</sequence>
<keyword evidence="3" id="KW-1185">Reference proteome</keyword>
<feature type="compositionally biased region" description="Basic and acidic residues" evidence="1">
    <location>
        <begin position="74"/>
        <end position="83"/>
    </location>
</feature>
<evidence type="ECO:0000256" key="1">
    <source>
        <dbReference type="SAM" id="MobiDB-lite"/>
    </source>
</evidence>
<gene>
    <name evidence="2" type="ORF">M441DRAFT_424592</name>
</gene>
<dbReference type="OrthoDB" id="10468164at2759"/>
<feature type="region of interest" description="Disordered" evidence="1">
    <location>
        <begin position="74"/>
        <end position="96"/>
    </location>
</feature>
<accession>A0A2T3Z5C6</accession>
<protein>
    <submittedName>
        <fullName evidence="2">Uncharacterized protein</fullName>
    </submittedName>
</protein>